<organism evidence="3 4">
    <name type="scientific">Trichogramma brassicae</name>
    <dbReference type="NCBI Taxonomy" id="86971"/>
    <lineage>
        <taxon>Eukaryota</taxon>
        <taxon>Metazoa</taxon>
        <taxon>Ecdysozoa</taxon>
        <taxon>Arthropoda</taxon>
        <taxon>Hexapoda</taxon>
        <taxon>Insecta</taxon>
        <taxon>Pterygota</taxon>
        <taxon>Neoptera</taxon>
        <taxon>Endopterygota</taxon>
        <taxon>Hymenoptera</taxon>
        <taxon>Apocrita</taxon>
        <taxon>Proctotrupomorpha</taxon>
        <taxon>Chalcidoidea</taxon>
        <taxon>Trichogrammatidae</taxon>
        <taxon>Trichogramma</taxon>
    </lineage>
</organism>
<dbReference type="InterPro" id="IPR005135">
    <property type="entry name" value="Endo/exonuclease/phosphatase"/>
</dbReference>
<dbReference type="AlphaFoldDB" id="A0A6H5IAI2"/>
<dbReference type="Gene3D" id="3.60.10.10">
    <property type="entry name" value="Endonuclease/exonuclease/phosphatase"/>
    <property type="match status" value="1"/>
</dbReference>
<evidence type="ECO:0000313" key="3">
    <source>
        <dbReference type="EMBL" id="CAB0034415.1"/>
    </source>
</evidence>
<evidence type="ECO:0000256" key="1">
    <source>
        <dbReference type="SAM" id="MobiDB-lite"/>
    </source>
</evidence>
<feature type="region of interest" description="Disordered" evidence="1">
    <location>
        <begin position="416"/>
        <end position="448"/>
    </location>
</feature>
<keyword evidence="4" id="KW-1185">Reference proteome</keyword>
<dbReference type="GO" id="GO:0003824">
    <property type="term" value="F:catalytic activity"/>
    <property type="evidence" value="ECO:0007669"/>
    <property type="project" value="InterPro"/>
</dbReference>
<evidence type="ECO:0000313" key="4">
    <source>
        <dbReference type="Proteomes" id="UP000479190"/>
    </source>
</evidence>
<gene>
    <name evidence="3" type="ORF">TBRA_LOCUS6313</name>
</gene>
<name>A0A6H5IAI2_9HYME</name>
<dbReference type="InterPro" id="IPR036691">
    <property type="entry name" value="Endo/exonu/phosph_ase_sf"/>
</dbReference>
<feature type="region of interest" description="Disordered" evidence="1">
    <location>
        <begin position="138"/>
        <end position="162"/>
    </location>
</feature>
<feature type="compositionally biased region" description="Basic residues" evidence="1">
    <location>
        <begin position="147"/>
        <end position="161"/>
    </location>
</feature>
<feature type="domain" description="Endonuclease/exonuclease/phosphatase" evidence="2">
    <location>
        <begin position="247"/>
        <end position="302"/>
    </location>
</feature>
<dbReference type="Pfam" id="PF14529">
    <property type="entry name" value="Exo_endo_phos_2"/>
    <property type="match status" value="1"/>
</dbReference>
<feature type="region of interest" description="Disordered" evidence="1">
    <location>
        <begin position="462"/>
        <end position="487"/>
    </location>
</feature>
<proteinExistence type="predicted"/>
<accession>A0A6H5IAI2</accession>
<protein>
    <recommendedName>
        <fullName evidence="2">Endonuclease/exonuclease/phosphatase domain-containing protein</fullName>
    </recommendedName>
</protein>
<sequence length="487" mass="52349">MLQLKKGEENASDLDEELGKVLGTAATDSAMLHTSMIEIKDLDECATKEEVTAALDALLGVPVSKRDPVKSLRKAYAGTQVAVVALPDDLAATALKLGHVRIGWVNCRIRAREEAARCYRCWSPGHTWPLAARVPTARSSATDAAKRATKQRTAKANHHHPGPPMMRILQLNLNHCEAAQDLLCDAISELRIDVAILCEQYKNLAPPNTWLADADGQAAIWVHGGIPVQERPARVHPYFAWARIGGIFFFSVYAPPRLSEREFSALLANITEEARGRRPLVIAGDFNAWSTEWGCRETRPRASIPARSSLALLCGARLTPRCVLLNTATTRPSSSRSRTTGLRAGPRRAGATGGTPVLSMWTISLPSCSAHRSLPGPQRIWRRASCPSSPAHVMPRCPRQILAAVVSRCTGGRPRSLISGAPASGLADSSRDRGAGMTKKPTARTTPQQGVFCAWRSRPASVGAGGSFATRSTTTSGANHTGLPCHA</sequence>
<evidence type="ECO:0000259" key="2">
    <source>
        <dbReference type="Pfam" id="PF14529"/>
    </source>
</evidence>
<dbReference type="PANTHER" id="PTHR33273:SF4">
    <property type="entry name" value="ENDONUCLEASE_EXONUCLEASE_PHOSPHATASE DOMAIN-CONTAINING PROTEIN"/>
    <property type="match status" value="1"/>
</dbReference>
<dbReference type="Proteomes" id="UP000479190">
    <property type="component" value="Unassembled WGS sequence"/>
</dbReference>
<dbReference type="EMBL" id="CADCXV010000741">
    <property type="protein sequence ID" value="CAB0034415.1"/>
    <property type="molecule type" value="Genomic_DNA"/>
</dbReference>
<reference evidence="3 4" key="1">
    <citation type="submission" date="2020-02" db="EMBL/GenBank/DDBJ databases">
        <authorList>
            <person name="Ferguson B K."/>
        </authorList>
    </citation>
    <scope>NUCLEOTIDE SEQUENCE [LARGE SCALE GENOMIC DNA]</scope>
</reference>
<dbReference type="SUPFAM" id="SSF56219">
    <property type="entry name" value="DNase I-like"/>
    <property type="match status" value="1"/>
</dbReference>
<feature type="compositionally biased region" description="Polar residues" evidence="1">
    <location>
        <begin position="469"/>
        <end position="479"/>
    </location>
</feature>
<dbReference type="OrthoDB" id="7700944at2759"/>
<dbReference type="PANTHER" id="PTHR33273">
    <property type="entry name" value="DOMAIN-CONTAINING PROTEIN, PUTATIVE-RELATED"/>
    <property type="match status" value="1"/>
</dbReference>
<feature type="region of interest" description="Disordered" evidence="1">
    <location>
        <begin position="329"/>
        <end position="355"/>
    </location>
</feature>